<keyword evidence="1" id="KW-0732">Signal</keyword>
<dbReference type="InterPro" id="IPR029058">
    <property type="entry name" value="AB_hydrolase_fold"/>
</dbReference>
<dbReference type="PIRSF" id="PIRSF029171">
    <property type="entry name" value="Esterase_LipA"/>
    <property type="match status" value="1"/>
</dbReference>
<evidence type="ECO:0000256" key="1">
    <source>
        <dbReference type="SAM" id="SignalP"/>
    </source>
</evidence>
<evidence type="ECO:0000313" key="2">
    <source>
        <dbReference type="EMBL" id="NYI46702.1"/>
    </source>
</evidence>
<gene>
    <name evidence="2" type="ORF">BJ993_003782</name>
</gene>
<dbReference type="PANTHER" id="PTHR34853:SF1">
    <property type="entry name" value="LIPASE 5"/>
    <property type="match status" value="1"/>
</dbReference>
<comment type="caution">
    <text evidence="2">The sequence shown here is derived from an EMBL/GenBank/DDBJ whole genome shotgun (WGS) entry which is preliminary data.</text>
</comment>
<sequence length="438" mass="45142">MLAIAVAFGASLTSVAPGAQAAPAAAPAVRGAAATPDPFFTYTGTKPLADYAPGTVLRTRTVPYSVAGLDLPLTVVQVLFRTTDARGRAVAGVTSVIKPPTGTATRVVSYQSFYDSLDPEHGPSRAFTGARTLGAMPAHVETLLVSSFLLQGYAIVMADTQGPTADFAAGPEYGYVTLDSIRAVLRASGTGIAPTAKVGLLGYSGGAIATNWASTLAPSYAPDVNRRLVGAAEGGVLVRPSANLGYVDGSMVWAGVMPMAVVGVARAYGIDLTPYLSDYGKQVYAKLQKASISQVLGAYPGLTWKQLTKPAYADPADIPVFVTTVNKLNLGSRPSPTVPMFIGQGTGGELEGTPGTKAGLGRGDGVMVAGDVRTLARQYCADGTRVVHREYPLSHFTSVPLWLPEAIGWLGARFAGTPAPSNCATIRPGNPLTPLAAS</sequence>
<dbReference type="Proteomes" id="UP000562045">
    <property type="component" value="Unassembled WGS sequence"/>
</dbReference>
<dbReference type="RefSeq" id="WP_218864748.1">
    <property type="nucleotide sequence ID" value="NZ_JACBZM010000001.1"/>
</dbReference>
<dbReference type="GO" id="GO:0016042">
    <property type="term" value="P:lipid catabolic process"/>
    <property type="evidence" value="ECO:0007669"/>
    <property type="project" value="InterPro"/>
</dbReference>
<organism evidence="2 3">
    <name type="scientific">Nocardioides aromaticivorans</name>
    <dbReference type="NCBI Taxonomy" id="200618"/>
    <lineage>
        <taxon>Bacteria</taxon>
        <taxon>Bacillati</taxon>
        <taxon>Actinomycetota</taxon>
        <taxon>Actinomycetes</taxon>
        <taxon>Propionibacteriales</taxon>
        <taxon>Nocardioidaceae</taxon>
        <taxon>Nocardioides</taxon>
    </lineage>
</organism>
<dbReference type="EMBL" id="JACBZM010000001">
    <property type="protein sequence ID" value="NYI46702.1"/>
    <property type="molecule type" value="Genomic_DNA"/>
</dbReference>
<dbReference type="Pfam" id="PF03583">
    <property type="entry name" value="LIP"/>
    <property type="match status" value="1"/>
</dbReference>
<evidence type="ECO:0000313" key="3">
    <source>
        <dbReference type="Proteomes" id="UP000562045"/>
    </source>
</evidence>
<dbReference type="GO" id="GO:0004806">
    <property type="term" value="F:triacylglycerol lipase activity"/>
    <property type="evidence" value="ECO:0007669"/>
    <property type="project" value="InterPro"/>
</dbReference>
<accession>A0A7Y9ZJQ5</accession>
<protein>
    <recommendedName>
        <fullName evidence="4">Triacylglycerol lipase</fullName>
    </recommendedName>
</protein>
<reference evidence="2 3" key="1">
    <citation type="submission" date="2020-07" db="EMBL/GenBank/DDBJ databases">
        <title>Sequencing the genomes of 1000 actinobacteria strains.</title>
        <authorList>
            <person name="Klenk H.-P."/>
        </authorList>
    </citation>
    <scope>NUCLEOTIDE SEQUENCE [LARGE SCALE GENOMIC DNA]</scope>
    <source>
        <strain evidence="2 3">DSM 15131</strain>
    </source>
</reference>
<dbReference type="Gene3D" id="1.10.260.130">
    <property type="match status" value="1"/>
</dbReference>
<dbReference type="PANTHER" id="PTHR34853">
    <property type="match status" value="1"/>
</dbReference>
<feature type="chain" id="PRO_5030812870" description="Triacylglycerol lipase" evidence="1">
    <location>
        <begin position="22"/>
        <end position="438"/>
    </location>
</feature>
<dbReference type="Gene3D" id="3.40.50.1820">
    <property type="entry name" value="alpha/beta hydrolase"/>
    <property type="match status" value="1"/>
</dbReference>
<feature type="signal peptide" evidence="1">
    <location>
        <begin position="1"/>
        <end position="21"/>
    </location>
</feature>
<proteinExistence type="predicted"/>
<dbReference type="AlphaFoldDB" id="A0A7Y9ZJQ5"/>
<dbReference type="SUPFAM" id="SSF53474">
    <property type="entry name" value="alpha/beta-Hydrolases"/>
    <property type="match status" value="1"/>
</dbReference>
<name>A0A7Y9ZJQ5_9ACTN</name>
<dbReference type="InterPro" id="IPR005152">
    <property type="entry name" value="Lipase_secreted"/>
</dbReference>
<evidence type="ECO:0008006" key="4">
    <source>
        <dbReference type="Google" id="ProtNLM"/>
    </source>
</evidence>